<proteinExistence type="predicted"/>
<evidence type="ECO:0000313" key="2">
    <source>
        <dbReference type="EMBL" id="KAJ7036540.1"/>
    </source>
</evidence>
<dbReference type="InterPro" id="IPR056632">
    <property type="entry name" value="DUF7730"/>
</dbReference>
<sequence length="303" mass="35405">MHLANTVHRATEFTKLYSRVVLCSPFLLLWRVSKRRWRLGRLGKQGSLRDLFVLPYPSPLPTKRIDIGQRRAIEQPASCRLLHLPVELRRIIFEFAVGNRLVRMEMVPNERLDALMIQTTCYRPSDVPDVRNNLLAPADRIPIALLFVCRSVYREVLPIIHQRNTFYFDVEDFQPALQAALGQYCLKDIRSLYLYHSYPNRPLMRRWDSAFATLQQLHLETLNLEFEILEWTEVHPHTFSVDNAWCRGLLAIRKLRSLSIFFRNGNPADCPRHREAVTQTLHDLMIGPGADERYNDLLCGRMG</sequence>
<keyword evidence="3" id="KW-1185">Reference proteome</keyword>
<gene>
    <name evidence="2" type="ORF">C8F04DRAFT_472319</name>
</gene>
<dbReference type="Pfam" id="PF24864">
    <property type="entry name" value="DUF7730"/>
    <property type="match status" value="1"/>
</dbReference>
<accession>A0AAD6SZ90</accession>
<reference evidence="2" key="1">
    <citation type="submission" date="2023-03" db="EMBL/GenBank/DDBJ databases">
        <title>Massive genome expansion in bonnet fungi (Mycena s.s.) driven by repeated elements and novel gene families across ecological guilds.</title>
        <authorList>
            <consortium name="Lawrence Berkeley National Laboratory"/>
            <person name="Harder C.B."/>
            <person name="Miyauchi S."/>
            <person name="Viragh M."/>
            <person name="Kuo A."/>
            <person name="Thoen E."/>
            <person name="Andreopoulos B."/>
            <person name="Lu D."/>
            <person name="Skrede I."/>
            <person name="Drula E."/>
            <person name="Henrissat B."/>
            <person name="Morin E."/>
            <person name="Kohler A."/>
            <person name="Barry K."/>
            <person name="LaButti K."/>
            <person name="Morin E."/>
            <person name="Salamov A."/>
            <person name="Lipzen A."/>
            <person name="Mereny Z."/>
            <person name="Hegedus B."/>
            <person name="Baldrian P."/>
            <person name="Stursova M."/>
            <person name="Weitz H."/>
            <person name="Taylor A."/>
            <person name="Grigoriev I.V."/>
            <person name="Nagy L.G."/>
            <person name="Martin F."/>
            <person name="Kauserud H."/>
        </authorList>
    </citation>
    <scope>NUCLEOTIDE SEQUENCE</scope>
    <source>
        <strain evidence="2">CBHHK200</strain>
    </source>
</reference>
<dbReference type="AlphaFoldDB" id="A0AAD6SZ90"/>
<evidence type="ECO:0000313" key="3">
    <source>
        <dbReference type="Proteomes" id="UP001218188"/>
    </source>
</evidence>
<dbReference type="EMBL" id="JARJCM010000042">
    <property type="protein sequence ID" value="KAJ7036540.1"/>
    <property type="molecule type" value="Genomic_DNA"/>
</dbReference>
<feature type="domain" description="DUF7730" evidence="1">
    <location>
        <begin position="75"/>
        <end position="209"/>
    </location>
</feature>
<organism evidence="2 3">
    <name type="scientific">Mycena alexandri</name>
    <dbReference type="NCBI Taxonomy" id="1745969"/>
    <lineage>
        <taxon>Eukaryota</taxon>
        <taxon>Fungi</taxon>
        <taxon>Dikarya</taxon>
        <taxon>Basidiomycota</taxon>
        <taxon>Agaricomycotina</taxon>
        <taxon>Agaricomycetes</taxon>
        <taxon>Agaricomycetidae</taxon>
        <taxon>Agaricales</taxon>
        <taxon>Marasmiineae</taxon>
        <taxon>Mycenaceae</taxon>
        <taxon>Mycena</taxon>
    </lineage>
</organism>
<evidence type="ECO:0000259" key="1">
    <source>
        <dbReference type="Pfam" id="PF24864"/>
    </source>
</evidence>
<dbReference type="PANTHER" id="PTHR38790">
    <property type="entry name" value="2EXR DOMAIN-CONTAINING PROTEIN-RELATED"/>
    <property type="match status" value="1"/>
</dbReference>
<name>A0AAD6SZ90_9AGAR</name>
<dbReference type="Proteomes" id="UP001218188">
    <property type="component" value="Unassembled WGS sequence"/>
</dbReference>
<protein>
    <recommendedName>
        <fullName evidence="1">DUF7730 domain-containing protein</fullName>
    </recommendedName>
</protein>
<comment type="caution">
    <text evidence="2">The sequence shown here is derived from an EMBL/GenBank/DDBJ whole genome shotgun (WGS) entry which is preliminary data.</text>
</comment>